<protein>
    <recommendedName>
        <fullName evidence="4 7">Signal peptidase I</fullName>
        <ecNumber evidence="4 7">3.4.21.89</ecNumber>
    </recommendedName>
</protein>
<keyword evidence="7" id="KW-1133">Transmembrane helix</keyword>
<keyword evidence="10" id="KW-1185">Reference proteome</keyword>
<dbReference type="InterPro" id="IPR019758">
    <property type="entry name" value="Pept_S26A_signal_pept_1_CS"/>
</dbReference>
<accession>A0A7Y9IEL5</accession>
<evidence type="ECO:0000256" key="3">
    <source>
        <dbReference type="ARBA" id="ARBA00009370"/>
    </source>
</evidence>
<dbReference type="InterPro" id="IPR019533">
    <property type="entry name" value="Peptidase_S26"/>
</dbReference>
<dbReference type="CDD" id="cd06530">
    <property type="entry name" value="S26_SPase_I"/>
    <property type="match status" value="1"/>
</dbReference>
<feature type="transmembrane region" description="Helical" evidence="7">
    <location>
        <begin position="24"/>
        <end position="46"/>
    </location>
</feature>
<comment type="similarity">
    <text evidence="3 7">Belongs to the peptidase S26 family.</text>
</comment>
<dbReference type="InterPro" id="IPR000223">
    <property type="entry name" value="Pept_S26A_signal_pept_1"/>
</dbReference>
<dbReference type="AlphaFoldDB" id="A0A7Y9IEL5"/>
<dbReference type="GO" id="GO:0009003">
    <property type="term" value="F:signal peptidase activity"/>
    <property type="evidence" value="ECO:0007669"/>
    <property type="project" value="UniProtKB-EC"/>
</dbReference>
<evidence type="ECO:0000313" key="9">
    <source>
        <dbReference type="EMBL" id="NYE75113.1"/>
    </source>
</evidence>
<dbReference type="NCBIfam" id="TIGR02227">
    <property type="entry name" value="sigpep_I_bact"/>
    <property type="match status" value="1"/>
</dbReference>
<dbReference type="GO" id="GO:0004252">
    <property type="term" value="F:serine-type endopeptidase activity"/>
    <property type="evidence" value="ECO:0007669"/>
    <property type="project" value="InterPro"/>
</dbReference>
<evidence type="ECO:0000256" key="6">
    <source>
        <dbReference type="PIRSR" id="PIRSR600223-1"/>
    </source>
</evidence>
<name>A0A7Y9IEL5_9ACTN</name>
<dbReference type="PANTHER" id="PTHR43390">
    <property type="entry name" value="SIGNAL PEPTIDASE I"/>
    <property type="match status" value="1"/>
</dbReference>
<dbReference type="PANTHER" id="PTHR43390:SF1">
    <property type="entry name" value="CHLOROPLAST PROCESSING PEPTIDASE"/>
    <property type="match status" value="1"/>
</dbReference>
<feature type="active site" evidence="6">
    <location>
        <position position="121"/>
    </location>
</feature>
<dbReference type="PRINTS" id="PR00727">
    <property type="entry name" value="LEADERPTASE"/>
</dbReference>
<evidence type="ECO:0000256" key="1">
    <source>
        <dbReference type="ARBA" id="ARBA00000677"/>
    </source>
</evidence>
<evidence type="ECO:0000256" key="5">
    <source>
        <dbReference type="ARBA" id="ARBA00022801"/>
    </source>
</evidence>
<dbReference type="EC" id="3.4.21.89" evidence="4 7"/>
<dbReference type="InterPro" id="IPR036286">
    <property type="entry name" value="LexA/Signal_pep-like_sf"/>
</dbReference>
<evidence type="ECO:0000256" key="2">
    <source>
        <dbReference type="ARBA" id="ARBA00004401"/>
    </source>
</evidence>
<keyword evidence="7" id="KW-0812">Transmembrane</keyword>
<keyword evidence="7" id="KW-0472">Membrane</keyword>
<dbReference type="EMBL" id="JACCBU010000001">
    <property type="protein sequence ID" value="NYE75113.1"/>
    <property type="molecule type" value="Genomic_DNA"/>
</dbReference>
<dbReference type="GO" id="GO:0005886">
    <property type="term" value="C:plasma membrane"/>
    <property type="evidence" value="ECO:0007669"/>
    <property type="project" value="UniProtKB-SubCell"/>
</dbReference>
<keyword evidence="5 7" id="KW-0378">Hydrolase</keyword>
<evidence type="ECO:0000256" key="7">
    <source>
        <dbReference type="RuleBase" id="RU362042"/>
    </source>
</evidence>
<dbReference type="Pfam" id="PF10502">
    <property type="entry name" value="Peptidase_S26"/>
    <property type="match status" value="1"/>
</dbReference>
<dbReference type="GO" id="GO:0006465">
    <property type="term" value="P:signal peptide processing"/>
    <property type="evidence" value="ECO:0007669"/>
    <property type="project" value="InterPro"/>
</dbReference>
<dbReference type="Proteomes" id="UP000569914">
    <property type="component" value="Unassembled WGS sequence"/>
</dbReference>
<evidence type="ECO:0000259" key="8">
    <source>
        <dbReference type="Pfam" id="PF10502"/>
    </source>
</evidence>
<reference evidence="9 10" key="1">
    <citation type="submission" date="2020-07" db="EMBL/GenBank/DDBJ databases">
        <title>Sequencing the genomes of 1000 actinobacteria strains.</title>
        <authorList>
            <person name="Klenk H.-P."/>
        </authorList>
    </citation>
    <scope>NUCLEOTIDE SEQUENCE [LARGE SCALE GENOMIC DNA]</scope>
    <source>
        <strain evidence="9 10">DSM 22083</strain>
    </source>
</reference>
<feature type="active site" evidence="6">
    <location>
        <position position="56"/>
    </location>
</feature>
<sequence>MRTAESRPDAGKSAGRRRSRTSRFFTELMIVVVGALIVSTLLRTFVGQLFIIPSGSMENTLQIEDRVAVQKITDFQRGDVVVFADPGGWLGSSGEGTEDDGPITQGLEFIGLVPGSDYLIKRVIGMPGDRVVCCDKLNRLTVNGVALDETRYLYTSPDGQQDEPSDLEFDVTVPEGRIFVMGDHRSASADSRCHLSDTSLTGPEGSVAFVPIDNVVGPAFAIVMPLSRLSTVQRPPIFDLVPEPSEPPPTEAVIKPEGVTC</sequence>
<comment type="subcellular location">
    <subcellularLocation>
        <location evidence="2">Cell membrane</location>
        <topology evidence="2">Single-pass type II membrane protein</topology>
    </subcellularLocation>
    <subcellularLocation>
        <location evidence="7">Membrane</location>
        <topology evidence="7">Single-pass type II membrane protein</topology>
    </subcellularLocation>
</comment>
<dbReference type="RefSeq" id="WP_218871662.1">
    <property type="nucleotide sequence ID" value="NZ_JACCBU010000001.1"/>
</dbReference>
<feature type="domain" description="Peptidase S26" evidence="8">
    <location>
        <begin position="27"/>
        <end position="223"/>
    </location>
</feature>
<evidence type="ECO:0000256" key="4">
    <source>
        <dbReference type="ARBA" id="ARBA00013208"/>
    </source>
</evidence>
<keyword evidence="7" id="KW-0645">Protease</keyword>
<proteinExistence type="inferred from homology"/>
<comment type="caution">
    <text evidence="9">The sequence shown here is derived from an EMBL/GenBank/DDBJ whole genome shotgun (WGS) entry which is preliminary data.</text>
</comment>
<evidence type="ECO:0000313" key="10">
    <source>
        <dbReference type="Proteomes" id="UP000569914"/>
    </source>
</evidence>
<dbReference type="Gene3D" id="2.10.109.10">
    <property type="entry name" value="Umud Fragment, subunit A"/>
    <property type="match status" value="1"/>
</dbReference>
<gene>
    <name evidence="9" type="ORF">BKA15_006442</name>
</gene>
<dbReference type="PROSITE" id="PS00761">
    <property type="entry name" value="SPASE_I_3"/>
    <property type="match status" value="1"/>
</dbReference>
<organism evidence="9 10">
    <name type="scientific">Microlunatus parietis</name>
    <dbReference type="NCBI Taxonomy" id="682979"/>
    <lineage>
        <taxon>Bacteria</taxon>
        <taxon>Bacillati</taxon>
        <taxon>Actinomycetota</taxon>
        <taxon>Actinomycetes</taxon>
        <taxon>Propionibacteriales</taxon>
        <taxon>Propionibacteriaceae</taxon>
        <taxon>Microlunatus</taxon>
    </lineage>
</organism>
<dbReference type="SUPFAM" id="SSF51306">
    <property type="entry name" value="LexA/Signal peptidase"/>
    <property type="match status" value="1"/>
</dbReference>
<comment type="catalytic activity">
    <reaction evidence="1 7">
        <text>Cleavage of hydrophobic, N-terminal signal or leader sequences from secreted and periplasmic proteins.</text>
        <dbReference type="EC" id="3.4.21.89"/>
    </reaction>
</comment>